<dbReference type="PROSITE" id="PS50940">
    <property type="entry name" value="CHIT_BIND_II"/>
    <property type="match status" value="3"/>
</dbReference>
<dbReference type="GO" id="GO:0008061">
    <property type="term" value="F:chitin binding"/>
    <property type="evidence" value="ECO:0007669"/>
    <property type="project" value="UniProtKB-KW"/>
</dbReference>
<dbReference type="EnsemblMetazoa" id="PPAI003170-RA">
    <property type="protein sequence ID" value="PPAI003170-PA"/>
    <property type="gene ID" value="PPAI003170"/>
</dbReference>
<dbReference type="SMART" id="SM00494">
    <property type="entry name" value="ChtBD2"/>
    <property type="match status" value="3"/>
</dbReference>
<evidence type="ECO:0000256" key="3">
    <source>
        <dbReference type="ARBA" id="ARBA00022737"/>
    </source>
</evidence>
<dbReference type="Proteomes" id="UP000092462">
    <property type="component" value="Unassembled WGS sequence"/>
</dbReference>
<protein>
    <recommendedName>
        <fullName evidence="8">Chitin-binding type-2 domain-containing protein</fullName>
    </recommendedName>
</protein>
<feature type="domain" description="Chitin-binding type-2" evidence="8">
    <location>
        <begin position="152"/>
        <end position="212"/>
    </location>
</feature>
<dbReference type="OrthoDB" id="6020543at2759"/>
<evidence type="ECO:0000256" key="2">
    <source>
        <dbReference type="ARBA" id="ARBA00022729"/>
    </source>
</evidence>
<keyword evidence="5" id="KW-0325">Glycoprotein</keyword>
<evidence type="ECO:0000256" key="1">
    <source>
        <dbReference type="ARBA" id="ARBA00022669"/>
    </source>
</evidence>
<sequence length="281" mass="30117">MRQCERLIILALVSLQVNLIVGADLVAPEGFCTDLPPGHYPFEGDCNGFIYCEADGTGTAGRCIDDLHFKPGANPGEGVCTYPDLAGCDPNAGGNTTTCAEGDFWEQRVNETCNRYIRCLNGVIEERQCAGDLHWDSATQQCTTPELSDCPYPICSENPTPGEIEKLPHPTDCTMYYICMDQEPIQQNCAPGQHFDRINRWCTTPEEAGCELGSGPAPTDPPTTEGPGVTEGPGETEAPTEGPGDTTEATDPTTPEPDTTTPEPDTTTPEPDTTTTEEPAP</sequence>
<keyword evidence="3" id="KW-0677">Repeat</keyword>
<dbReference type="KEGG" id="ppap:129803146"/>
<feature type="compositionally biased region" description="Low complexity" evidence="6">
    <location>
        <begin position="222"/>
        <end position="281"/>
    </location>
</feature>
<evidence type="ECO:0000259" key="8">
    <source>
        <dbReference type="PROSITE" id="PS50940"/>
    </source>
</evidence>
<dbReference type="GO" id="GO:0005576">
    <property type="term" value="C:extracellular region"/>
    <property type="evidence" value="ECO:0007669"/>
    <property type="project" value="InterPro"/>
</dbReference>
<dbReference type="PANTHER" id="PTHR23301">
    <property type="entry name" value="CHITIN BINDING PERITROPHIN-A"/>
    <property type="match status" value="1"/>
</dbReference>
<evidence type="ECO:0000256" key="4">
    <source>
        <dbReference type="ARBA" id="ARBA00023157"/>
    </source>
</evidence>
<dbReference type="EMBL" id="AJVK01026158">
    <property type="status" value="NOT_ANNOTATED_CDS"/>
    <property type="molecule type" value="Genomic_DNA"/>
</dbReference>
<keyword evidence="1" id="KW-0147">Chitin-binding</keyword>
<evidence type="ECO:0000256" key="7">
    <source>
        <dbReference type="SAM" id="SignalP"/>
    </source>
</evidence>
<dbReference type="VEuPathDB" id="VectorBase:PPAI003170"/>
<feature type="domain" description="Chitin-binding type-2" evidence="8">
    <location>
        <begin position="29"/>
        <end position="90"/>
    </location>
</feature>
<dbReference type="VEuPathDB" id="VectorBase:PPAPM1_009002"/>
<evidence type="ECO:0000313" key="10">
    <source>
        <dbReference type="Proteomes" id="UP000092462"/>
    </source>
</evidence>
<dbReference type="PANTHER" id="PTHR23301:SF0">
    <property type="entry name" value="CHITIN-BINDING TYPE-2 DOMAIN-CONTAINING PROTEIN-RELATED"/>
    <property type="match status" value="1"/>
</dbReference>
<evidence type="ECO:0000256" key="6">
    <source>
        <dbReference type="SAM" id="MobiDB-lite"/>
    </source>
</evidence>
<name>A0A1B0D6R1_PHLPP</name>
<dbReference type="Pfam" id="PF01607">
    <property type="entry name" value="CBM_14"/>
    <property type="match status" value="3"/>
</dbReference>
<keyword evidence="4" id="KW-1015">Disulfide bond</keyword>
<evidence type="ECO:0000313" key="9">
    <source>
        <dbReference type="EnsemblMetazoa" id="PPAI003170-PA"/>
    </source>
</evidence>
<dbReference type="GeneID" id="129803146"/>
<dbReference type="Gene3D" id="2.170.140.10">
    <property type="entry name" value="Chitin binding domain"/>
    <property type="match status" value="3"/>
</dbReference>
<keyword evidence="2 7" id="KW-0732">Signal</keyword>
<evidence type="ECO:0000256" key="5">
    <source>
        <dbReference type="ARBA" id="ARBA00023180"/>
    </source>
</evidence>
<dbReference type="SUPFAM" id="SSF57625">
    <property type="entry name" value="Invertebrate chitin-binding proteins"/>
    <property type="match status" value="3"/>
</dbReference>
<dbReference type="InterPro" id="IPR051940">
    <property type="entry name" value="Chitin_bind-dev_reg"/>
</dbReference>
<dbReference type="InterPro" id="IPR036508">
    <property type="entry name" value="Chitin-bd_dom_sf"/>
</dbReference>
<accession>A0A1B0D6R1</accession>
<feature type="domain" description="Chitin-binding type-2" evidence="8">
    <location>
        <begin position="96"/>
        <end position="150"/>
    </location>
</feature>
<reference evidence="9" key="1">
    <citation type="submission" date="2022-08" db="UniProtKB">
        <authorList>
            <consortium name="EnsemblMetazoa"/>
        </authorList>
    </citation>
    <scope>IDENTIFICATION</scope>
    <source>
        <strain evidence="9">Israel</strain>
    </source>
</reference>
<feature type="signal peptide" evidence="7">
    <location>
        <begin position="1"/>
        <end position="22"/>
    </location>
</feature>
<dbReference type="InterPro" id="IPR002557">
    <property type="entry name" value="Chitin-bd_dom"/>
</dbReference>
<keyword evidence="10" id="KW-1185">Reference proteome</keyword>
<dbReference type="AlphaFoldDB" id="A0A1B0D6R1"/>
<feature type="region of interest" description="Disordered" evidence="6">
    <location>
        <begin position="209"/>
        <end position="281"/>
    </location>
</feature>
<feature type="chain" id="PRO_5043545561" description="Chitin-binding type-2 domain-containing protein" evidence="7">
    <location>
        <begin position="23"/>
        <end position="281"/>
    </location>
</feature>
<dbReference type="RefSeq" id="XP_055705479.1">
    <property type="nucleotide sequence ID" value="XM_055849504.1"/>
</dbReference>
<organism evidence="9 10">
    <name type="scientific">Phlebotomus papatasi</name>
    <name type="common">Sandfly</name>
    <dbReference type="NCBI Taxonomy" id="29031"/>
    <lineage>
        <taxon>Eukaryota</taxon>
        <taxon>Metazoa</taxon>
        <taxon>Ecdysozoa</taxon>
        <taxon>Arthropoda</taxon>
        <taxon>Hexapoda</taxon>
        <taxon>Insecta</taxon>
        <taxon>Pterygota</taxon>
        <taxon>Neoptera</taxon>
        <taxon>Endopterygota</taxon>
        <taxon>Diptera</taxon>
        <taxon>Nematocera</taxon>
        <taxon>Psychodoidea</taxon>
        <taxon>Psychodidae</taxon>
        <taxon>Phlebotomus</taxon>
        <taxon>Phlebotomus</taxon>
    </lineage>
</organism>
<proteinExistence type="predicted"/>